<accession>A0A6N6MZ59</accession>
<dbReference type="Proteomes" id="UP000438699">
    <property type="component" value="Unassembled WGS sequence"/>
</dbReference>
<organism evidence="1 2">
    <name type="scientific">Pseudodesulfovibrio senegalensis</name>
    <dbReference type="NCBI Taxonomy" id="1721087"/>
    <lineage>
        <taxon>Bacteria</taxon>
        <taxon>Pseudomonadati</taxon>
        <taxon>Thermodesulfobacteriota</taxon>
        <taxon>Desulfovibrionia</taxon>
        <taxon>Desulfovibrionales</taxon>
        <taxon>Desulfovibrionaceae</taxon>
    </lineage>
</organism>
<evidence type="ECO:0000313" key="1">
    <source>
        <dbReference type="EMBL" id="KAB1437317.1"/>
    </source>
</evidence>
<protein>
    <submittedName>
        <fullName evidence="1">Uncharacterized protein</fullName>
    </submittedName>
</protein>
<dbReference type="AlphaFoldDB" id="A0A6N6MZ59"/>
<proteinExistence type="predicted"/>
<dbReference type="RefSeq" id="WP_151152084.1">
    <property type="nucleotide sequence ID" value="NZ_WAIE01000011.1"/>
</dbReference>
<sequence length="82" mass="9099">MTTIQVKTIQTARRGKFRVWIINDGAARVSEKSGDYVKPWVAFVPTAHGGAQRFYKTRRAAVKAAIKAVEGMAKVFERTATT</sequence>
<name>A0A6N6MZ59_9BACT</name>
<gene>
    <name evidence="1" type="ORF">F8A88_15435</name>
</gene>
<keyword evidence="2" id="KW-1185">Reference proteome</keyword>
<dbReference type="EMBL" id="WAIE01000011">
    <property type="protein sequence ID" value="KAB1437317.1"/>
    <property type="molecule type" value="Genomic_DNA"/>
</dbReference>
<comment type="caution">
    <text evidence="1">The sequence shown here is derived from an EMBL/GenBank/DDBJ whole genome shotgun (WGS) entry which is preliminary data.</text>
</comment>
<evidence type="ECO:0000313" key="2">
    <source>
        <dbReference type="Proteomes" id="UP000438699"/>
    </source>
</evidence>
<reference evidence="1 2" key="1">
    <citation type="journal article" date="2017" name="Int. J. Syst. Evol. Microbiol.">
        <title>Desulfovibrio senegalensis sp. nov., a mesophilic sulfate reducer isolated from marine sediment.</title>
        <authorList>
            <person name="Thioye A."/>
            <person name="Gam Z.B.A."/>
            <person name="Mbengue M."/>
            <person name="Cayol J.L."/>
            <person name="Joseph-Bartoli M."/>
            <person name="Toure-Kane C."/>
            <person name="Labat M."/>
        </authorList>
    </citation>
    <scope>NUCLEOTIDE SEQUENCE [LARGE SCALE GENOMIC DNA]</scope>
    <source>
        <strain evidence="1 2">DSM 101509</strain>
    </source>
</reference>